<feature type="region of interest" description="Disordered" evidence="6">
    <location>
        <begin position="1"/>
        <end position="31"/>
    </location>
</feature>
<reference evidence="9 10" key="1">
    <citation type="submission" date="2019-04" db="EMBL/GenBank/DDBJ databases">
        <authorList>
            <consortium name="Wellcome Sanger Institute Data Sharing"/>
        </authorList>
    </citation>
    <scope>NUCLEOTIDE SEQUENCE [LARGE SCALE GENOMIC DNA]</scope>
</reference>
<evidence type="ECO:0000256" key="7">
    <source>
        <dbReference type="SAM" id="Phobius"/>
    </source>
</evidence>
<comment type="subcellular location">
    <subcellularLocation>
        <location evidence="1">Membrane</location>
        <topology evidence="1">Multi-pass membrane protein</topology>
    </subcellularLocation>
</comment>
<dbReference type="PROSITE" id="PS51225">
    <property type="entry name" value="MARVEL"/>
    <property type="match status" value="1"/>
</dbReference>
<feature type="region of interest" description="Disordered" evidence="6">
    <location>
        <begin position="179"/>
        <end position="208"/>
    </location>
</feature>
<feature type="domain" description="MARVEL" evidence="8">
    <location>
        <begin position="49"/>
        <end position="176"/>
    </location>
</feature>
<evidence type="ECO:0000259" key="8">
    <source>
        <dbReference type="PROSITE" id="PS51225"/>
    </source>
</evidence>
<feature type="transmembrane region" description="Helical" evidence="7">
    <location>
        <begin position="123"/>
        <end position="145"/>
    </location>
</feature>
<dbReference type="InterPro" id="IPR008253">
    <property type="entry name" value="Marvel"/>
</dbReference>
<feature type="compositionally biased region" description="Acidic residues" evidence="6">
    <location>
        <begin position="1"/>
        <end position="11"/>
    </location>
</feature>
<dbReference type="Pfam" id="PF01284">
    <property type="entry name" value="MARVEL"/>
    <property type="match status" value="1"/>
</dbReference>
<protein>
    <submittedName>
        <fullName evidence="9">CKLF-like MARVEL transmembrane domain containing 4</fullName>
    </submittedName>
</protein>
<evidence type="ECO:0000256" key="3">
    <source>
        <dbReference type="ARBA" id="ARBA00022989"/>
    </source>
</evidence>
<keyword evidence="3 7" id="KW-1133">Transmembrane helix</keyword>
<dbReference type="PANTHER" id="PTHR22776:SF29">
    <property type="entry name" value="CKLF-LIKE MARVEL TRANSMEMBRANE DOMAIN-CONTAINING PROTEIN 4"/>
    <property type="match status" value="1"/>
</dbReference>
<dbReference type="GO" id="GO:0016020">
    <property type="term" value="C:membrane"/>
    <property type="evidence" value="ECO:0007669"/>
    <property type="project" value="UniProtKB-SubCell"/>
</dbReference>
<evidence type="ECO:0000256" key="4">
    <source>
        <dbReference type="ARBA" id="ARBA00023136"/>
    </source>
</evidence>
<evidence type="ECO:0000256" key="2">
    <source>
        <dbReference type="ARBA" id="ARBA00022692"/>
    </source>
</evidence>
<name>A0A8C9S7D8_SCLFO</name>
<dbReference type="GeneTree" id="ENSGT00940000159573"/>
<organism evidence="9 10">
    <name type="scientific">Scleropages formosus</name>
    <name type="common">Asian bonytongue</name>
    <name type="synonym">Osteoglossum formosum</name>
    <dbReference type="NCBI Taxonomy" id="113540"/>
    <lineage>
        <taxon>Eukaryota</taxon>
        <taxon>Metazoa</taxon>
        <taxon>Chordata</taxon>
        <taxon>Craniata</taxon>
        <taxon>Vertebrata</taxon>
        <taxon>Euteleostomi</taxon>
        <taxon>Actinopterygii</taxon>
        <taxon>Neopterygii</taxon>
        <taxon>Teleostei</taxon>
        <taxon>Osteoglossocephala</taxon>
        <taxon>Osteoglossomorpha</taxon>
        <taxon>Osteoglossiformes</taxon>
        <taxon>Osteoglossidae</taxon>
        <taxon>Scleropages</taxon>
    </lineage>
</organism>
<feature type="compositionally biased region" description="Basic and acidic residues" evidence="6">
    <location>
        <begin position="197"/>
        <end position="208"/>
    </location>
</feature>
<gene>
    <name evidence="9" type="primary">CMTM4</name>
    <name evidence="9" type="synonym">cmtm4</name>
</gene>
<dbReference type="Proteomes" id="UP000694397">
    <property type="component" value="Chromosome 11"/>
</dbReference>
<keyword evidence="4 5" id="KW-0472">Membrane</keyword>
<evidence type="ECO:0000313" key="10">
    <source>
        <dbReference type="Proteomes" id="UP000694397"/>
    </source>
</evidence>
<proteinExistence type="predicted"/>
<feature type="transmembrane region" description="Helical" evidence="7">
    <location>
        <begin position="151"/>
        <end position="172"/>
    </location>
</feature>
<keyword evidence="10" id="KW-1185">Reference proteome</keyword>
<reference evidence="9" key="2">
    <citation type="submission" date="2025-08" db="UniProtKB">
        <authorList>
            <consortium name="Ensembl"/>
        </authorList>
    </citation>
    <scope>IDENTIFICATION</scope>
</reference>
<dbReference type="PANTHER" id="PTHR22776">
    <property type="entry name" value="MARVEL-CONTAINING POTENTIAL LIPID RAFT-ASSOCIATED PROTEIN"/>
    <property type="match status" value="1"/>
</dbReference>
<dbReference type="InterPro" id="IPR050578">
    <property type="entry name" value="MARVEL-CKLF_proteins"/>
</dbReference>
<evidence type="ECO:0000256" key="6">
    <source>
        <dbReference type="SAM" id="MobiDB-lite"/>
    </source>
</evidence>
<evidence type="ECO:0000313" key="9">
    <source>
        <dbReference type="Ensembl" id="ENSSFOP00015025963.2"/>
    </source>
</evidence>
<sequence>MRSSEDADGFDGEASNTSMMSGAGSPYQPTTEPVRARRVLGGVRCDLAYLRSSFGVLKVLEVVLSLIAFICIETIMLCLPCGGVYFFEFVSCCAFVVTGVLLLTFSLNLQAKVPHVNWSLTDLVNTAATTFFFLLASIVLVALNHQSGREITAAVFGFLATAVYSFNTLLAFRRWRGGEAQPGPGQSSEYTRARTTSHGEMEARPELH</sequence>
<accession>A0A8C9S7D8</accession>
<dbReference type="Ensembl" id="ENSSFOT00015026252.2">
    <property type="protein sequence ID" value="ENSSFOP00015025963.2"/>
    <property type="gene ID" value="ENSSFOG00015016680.2"/>
</dbReference>
<feature type="compositionally biased region" description="Polar residues" evidence="6">
    <location>
        <begin position="184"/>
        <end position="196"/>
    </location>
</feature>
<reference evidence="9" key="3">
    <citation type="submission" date="2025-09" db="UniProtKB">
        <authorList>
            <consortium name="Ensembl"/>
        </authorList>
    </citation>
    <scope>IDENTIFICATION</scope>
</reference>
<feature type="transmembrane region" description="Helical" evidence="7">
    <location>
        <begin position="59"/>
        <end position="79"/>
    </location>
</feature>
<dbReference type="GeneID" id="108934566"/>
<evidence type="ECO:0000256" key="5">
    <source>
        <dbReference type="PROSITE-ProRule" id="PRU00581"/>
    </source>
</evidence>
<dbReference type="RefSeq" id="XP_029111786.1">
    <property type="nucleotide sequence ID" value="XM_029255953.1"/>
</dbReference>
<keyword evidence="2 5" id="KW-0812">Transmembrane</keyword>
<dbReference type="OrthoDB" id="10028364at2759"/>
<feature type="transmembrane region" description="Helical" evidence="7">
    <location>
        <begin position="85"/>
        <end position="111"/>
    </location>
</feature>
<evidence type="ECO:0000256" key="1">
    <source>
        <dbReference type="ARBA" id="ARBA00004141"/>
    </source>
</evidence>
<dbReference type="AlphaFoldDB" id="A0A8C9S7D8"/>